<gene>
    <name evidence="1" type="ORF">ACOLOM_LOCUS3340</name>
</gene>
<dbReference type="EMBL" id="CAJVPT010004918">
    <property type="protein sequence ID" value="CAG8513831.1"/>
    <property type="molecule type" value="Genomic_DNA"/>
</dbReference>
<dbReference type="Proteomes" id="UP000789525">
    <property type="component" value="Unassembled WGS sequence"/>
</dbReference>
<comment type="caution">
    <text evidence="1">The sequence shown here is derived from an EMBL/GenBank/DDBJ whole genome shotgun (WGS) entry which is preliminary data.</text>
</comment>
<accession>A0ACA9L7Q2</accession>
<proteinExistence type="predicted"/>
<evidence type="ECO:0000313" key="1">
    <source>
        <dbReference type="EMBL" id="CAG8513831.1"/>
    </source>
</evidence>
<sequence>MSEDTPAPPIQTSSEFPTGYGDFEILSSDNVAFSFPSGILAHVSPVFKDMFSIGSNNTNRHEALRLNDDAATIKQLLLFNDPLREPVSISKDTAIPFLEAAMKYQVSRMLSTFEKWALSMDNQSHYLHKEDIMMILSLAEKYRLQELGSAVMCHVIRAKKAAIFSKIHTLSLTTSVQVLENRIERTEWLVKKFLEFIKVPLSAVEKRLAEINENPHSRSSNPSPWHTAAVRATRDQICSACLARSHGLILSVITRLHSEPSWQALTSETQNLNTECQKCETNLWDIITGGNSNGATFPRSFYDAQSQWRALREEVARVESEKIPLKSLI</sequence>
<evidence type="ECO:0000313" key="2">
    <source>
        <dbReference type="Proteomes" id="UP000789525"/>
    </source>
</evidence>
<name>A0ACA9L7Q2_9GLOM</name>
<reference evidence="1" key="1">
    <citation type="submission" date="2021-06" db="EMBL/GenBank/DDBJ databases">
        <authorList>
            <person name="Kallberg Y."/>
            <person name="Tangrot J."/>
            <person name="Rosling A."/>
        </authorList>
    </citation>
    <scope>NUCLEOTIDE SEQUENCE</scope>
    <source>
        <strain evidence="1">CL356</strain>
    </source>
</reference>
<keyword evidence="2" id="KW-1185">Reference proteome</keyword>
<organism evidence="1 2">
    <name type="scientific">Acaulospora colombiana</name>
    <dbReference type="NCBI Taxonomy" id="27376"/>
    <lineage>
        <taxon>Eukaryota</taxon>
        <taxon>Fungi</taxon>
        <taxon>Fungi incertae sedis</taxon>
        <taxon>Mucoromycota</taxon>
        <taxon>Glomeromycotina</taxon>
        <taxon>Glomeromycetes</taxon>
        <taxon>Diversisporales</taxon>
        <taxon>Acaulosporaceae</taxon>
        <taxon>Acaulospora</taxon>
    </lineage>
</organism>
<protein>
    <submittedName>
        <fullName evidence="1">12919_t:CDS:1</fullName>
    </submittedName>
</protein>